<accession>A0A3N2E0L2</accession>
<keyword evidence="10 11" id="KW-0198">Cysteine biosynthesis</keyword>
<evidence type="ECO:0000256" key="6">
    <source>
        <dbReference type="ARBA" id="ARBA00022692"/>
    </source>
</evidence>
<evidence type="ECO:0000256" key="8">
    <source>
        <dbReference type="ARBA" id="ARBA00023032"/>
    </source>
</evidence>
<keyword evidence="6 11" id="KW-0812">Transmembrane</keyword>
<dbReference type="GO" id="GO:0005886">
    <property type="term" value="C:plasma membrane"/>
    <property type="evidence" value="ECO:0007669"/>
    <property type="project" value="UniProtKB-SubCell"/>
</dbReference>
<evidence type="ECO:0000256" key="3">
    <source>
        <dbReference type="ARBA" id="ARBA00022475"/>
    </source>
</evidence>
<evidence type="ECO:0000256" key="11">
    <source>
        <dbReference type="HAMAP-Rule" id="MF_00468"/>
    </source>
</evidence>
<name>A0A3N2E0L2_9GAMM</name>
<dbReference type="InterPro" id="IPR022985">
    <property type="entry name" value="Sulfate_CysZ"/>
</dbReference>
<comment type="similarity">
    <text evidence="11">Belongs to the CysZ family.</text>
</comment>
<evidence type="ECO:0000256" key="4">
    <source>
        <dbReference type="ARBA" id="ARBA00022519"/>
    </source>
</evidence>
<evidence type="ECO:0000256" key="2">
    <source>
        <dbReference type="ARBA" id="ARBA00022448"/>
    </source>
</evidence>
<proteinExistence type="inferred from homology"/>
<keyword evidence="4 11" id="KW-0997">Cell inner membrane</keyword>
<dbReference type="InterPro" id="IPR050480">
    <property type="entry name" value="CysZ-like"/>
</dbReference>
<feature type="transmembrane region" description="Helical" evidence="11">
    <location>
        <begin position="68"/>
        <end position="97"/>
    </location>
</feature>
<keyword evidence="5 11" id="KW-0028">Amino-acid biosynthesis</keyword>
<evidence type="ECO:0000256" key="5">
    <source>
        <dbReference type="ARBA" id="ARBA00022605"/>
    </source>
</evidence>
<keyword evidence="3 11" id="KW-1003">Cell membrane</keyword>
<dbReference type="GO" id="GO:0000103">
    <property type="term" value="P:sulfate assimilation"/>
    <property type="evidence" value="ECO:0007669"/>
    <property type="project" value="InterPro"/>
</dbReference>
<dbReference type="GO" id="GO:0009675">
    <property type="term" value="F:high-affinity sulfate:proton symporter activity"/>
    <property type="evidence" value="ECO:0007669"/>
    <property type="project" value="TreeGrafter"/>
</dbReference>
<feature type="compositionally biased region" description="Polar residues" evidence="12">
    <location>
        <begin position="264"/>
        <end position="286"/>
    </location>
</feature>
<keyword evidence="9 11" id="KW-0472">Membrane</keyword>
<dbReference type="GO" id="GO:0019344">
    <property type="term" value="P:cysteine biosynthetic process"/>
    <property type="evidence" value="ECO:0007669"/>
    <property type="project" value="UniProtKB-UniRule"/>
</dbReference>
<dbReference type="EMBL" id="RKHR01000003">
    <property type="protein sequence ID" value="ROS05628.1"/>
    <property type="molecule type" value="Genomic_DNA"/>
</dbReference>
<keyword evidence="8 11" id="KW-0764">Sulfate transport</keyword>
<dbReference type="HAMAP" id="MF_00468">
    <property type="entry name" value="CysZ"/>
    <property type="match status" value="1"/>
</dbReference>
<reference evidence="13 14" key="1">
    <citation type="submission" date="2018-11" db="EMBL/GenBank/DDBJ databases">
        <title>Genomic Encyclopedia of Type Strains, Phase IV (KMG-IV): sequencing the most valuable type-strain genomes for metagenomic binning, comparative biology and taxonomic classification.</title>
        <authorList>
            <person name="Goeker M."/>
        </authorList>
    </citation>
    <scope>NUCLEOTIDE SEQUENCE [LARGE SCALE GENOMIC DNA]</scope>
    <source>
        <strain evidence="13 14">DSM 100316</strain>
    </source>
</reference>
<evidence type="ECO:0000256" key="12">
    <source>
        <dbReference type="SAM" id="MobiDB-lite"/>
    </source>
</evidence>
<dbReference type="PANTHER" id="PTHR37468">
    <property type="entry name" value="SULFATE TRANSPORTER CYSZ"/>
    <property type="match status" value="1"/>
</dbReference>
<gene>
    <name evidence="11" type="primary">cysZ</name>
    <name evidence="13" type="ORF">EDC56_1174</name>
</gene>
<organism evidence="13 14">
    <name type="scientific">Sinobacterium caligoides</name>
    <dbReference type="NCBI Taxonomy" id="933926"/>
    <lineage>
        <taxon>Bacteria</taxon>
        <taxon>Pseudomonadati</taxon>
        <taxon>Pseudomonadota</taxon>
        <taxon>Gammaproteobacteria</taxon>
        <taxon>Cellvibrionales</taxon>
        <taxon>Spongiibacteraceae</taxon>
        <taxon>Sinobacterium</taxon>
    </lineage>
</organism>
<dbReference type="NCBIfam" id="NF003433">
    <property type="entry name" value="PRK04949.1"/>
    <property type="match status" value="1"/>
</dbReference>
<dbReference type="RefSeq" id="WP_123711523.1">
    <property type="nucleotide sequence ID" value="NZ_RKHR01000003.1"/>
</dbReference>
<dbReference type="Pfam" id="PF07264">
    <property type="entry name" value="EI24"/>
    <property type="match status" value="1"/>
</dbReference>
<feature type="region of interest" description="Disordered" evidence="12">
    <location>
        <begin position="246"/>
        <end position="286"/>
    </location>
</feature>
<evidence type="ECO:0000256" key="9">
    <source>
        <dbReference type="ARBA" id="ARBA00023136"/>
    </source>
</evidence>
<dbReference type="AlphaFoldDB" id="A0A3N2E0L2"/>
<protein>
    <recommendedName>
        <fullName evidence="11">Sulfate transporter CysZ</fullName>
    </recommendedName>
</protein>
<sequence length="286" mass="31997">MIKGNPIKGMYYFTQGFKLLNTPGLRAYVAVPLAINILLFSSMIYWAYTQIGEISTWLVGYLPGWLAWVTWLMIPLFFIGIFFIIMYTFTAIATIIASPFNGLLSEKLEQHLTGHVSADTGWKQMMATVPRTLKREMQKLGYQIPLLIVVALLAFIPFIGMLSSPLWLLLGAWMMAIQYIDIPFDNHLQPFDSVKFSCRQHRFTSLGFGATATLLSLIPLVNLIVMPAAVCGATLFWVEQLKAENGIDPRPPGQGNAGGQPQPHRQSTQLNQPSSAKPTNYPNQRD</sequence>
<keyword evidence="14" id="KW-1185">Reference proteome</keyword>
<feature type="transmembrane region" description="Helical" evidence="11">
    <location>
        <begin position="205"/>
        <end position="238"/>
    </location>
</feature>
<dbReference type="Proteomes" id="UP000275394">
    <property type="component" value="Unassembled WGS sequence"/>
</dbReference>
<feature type="transmembrane region" description="Helical" evidence="11">
    <location>
        <begin position="140"/>
        <end position="160"/>
    </location>
</feature>
<dbReference type="OrthoDB" id="5292355at2"/>
<evidence type="ECO:0000256" key="1">
    <source>
        <dbReference type="ARBA" id="ARBA00004141"/>
    </source>
</evidence>
<dbReference type="InterPro" id="IPR059112">
    <property type="entry name" value="CysZ/EI24"/>
</dbReference>
<keyword evidence="2 11" id="KW-0813">Transport</keyword>
<feature type="transmembrane region" description="Helical" evidence="11">
    <location>
        <begin position="27"/>
        <end position="48"/>
    </location>
</feature>
<dbReference type="PANTHER" id="PTHR37468:SF1">
    <property type="entry name" value="SULFATE TRANSPORTER CYSZ"/>
    <property type="match status" value="1"/>
</dbReference>
<comment type="function">
    <text evidence="11">High affinity, high specificity proton-dependent sulfate transporter, which mediates sulfate uptake. Provides the sulfur source for the cysteine synthesis pathway.</text>
</comment>
<comment type="subcellular location">
    <subcellularLocation>
        <location evidence="11">Cell inner membrane</location>
        <topology evidence="11">Multi-pass membrane protein</topology>
    </subcellularLocation>
    <subcellularLocation>
        <location evidence="1">Membrane</location>
        <topology evidence="1">Multi-pass membrane protein</topology>
    </subcellularLocation>
</comment>
<evidence type="ECO:0000256" key="7">
    <source>
        <dbReference type="ARBA" id="ARBA00022989"/>
    </source>
</evidence>
<keyword evidence="7 11" id="KW-1133">Transmembrane helix</keyword>
<evidence type="ECO:0000313" key="13">
    <source>
        <dbReference type="EMBL" id="ROS05628.1"/>
    </source>
</evidence>
<evidence type="ECO:0000256" key="10">
    <source>
        <dbReference type="ARBA" id="ARBA00023192"/>
    </source>
</evidence>
<comment type="caution">
    <text evidence="13">The sequence shown here is derived from an EMBL/GenBank/DDBJ whole genome shotgun (WGS) entry which is preliminary data.</text>
</comment>
<evidence type="ECO:0000313" key="14">
    <source>
        <dbReference type="Proteomes" id="UP000275394"/>
    </source>
</evidence>